<dbReference type="RefSeq" id="XP_014672866.1">
    <property type="nucleotide sequence ID" value="XM_014817380.1"/>
</dbReference>
<evidence type="ECO:0000256" key="7">
    <source>
        <dbReference type="SAM" id="MobiDB-lite"/>
    </source>
</evidence>
<dbReference type="InterPro" id="IPR031167">
    <property type="entry name" value="G_OBG"/>
</dbReference>
<dbReference type="SUPFAM" id="SSF52540">
    <property type="entry name" value="P-loop containing nucleoside triphosphate hydrolases"/>
    <property type="match status" value="1"/>
</dbReference>
<evidence type="ECO:0000256" key="6">
    <source>
        <dbReference type="PIRNR" id="PIRNR038919"/>
    </source>
</evidence>
<evidence type="ECO:0000256" key="2">
    <source>
        <dbReference type="ARBA" id="ARBA00022517"/>
    </source>
</evidence>
<accession>A0ABM1EKZ5</accession>
<evidence type="ECO:0000256" key="3">
    <source>
        <dbReference type="ARBA" id="ARBA00022741"/>
    </source>
</evidence>
<dbReference type="InterPro" id="IPR006073">
    <property type="entry name" value="GTP-bd"/>
</dbReference>
<evidence type="ECO:0000256" key="5">
    <source>
        <dbReference type="ARBA" id="ARBA00023242"/>
    </source>
</evidence>
<evidence type="ECO:0000259" key="8">
    <source>
        <dbReference type="PROSITE" id="PS51710"/>
    </source>
</evidence>
<dbReference type="GeneID" id="106813276"/>
<dbReference type="Pfam" id="PF06858">
    <property type="entry name" value="NOG1"/>
    <property type="match status" value="1"/>
</dbReference>
<dbReference type="InterPro" id="IPR005225">
    <property type="entry name" value="Small_GTP-bd"/>
</dbReference>
<evidence type="ECO:0000256" key="4">
    <source>
        <dbReference type="ARBA" id="ARBA00023134"/>
    </source>
</evidence>
<feature type="domain" description="OBG-type G" evidence="8">
    <location>
        <begin position="169"/>
        <end position="340"/>
    </location>
</feature>
<dbReference type="PRINTS" id="PR00326">
    <property type="entry name" value="GTP1OBG"/>
</dbReference>
<dbReference type="InterPro" id="IPR041623">
    <property type="entry name" value="NOG1_N"/>
</dbReference>
<feature type="compositionally biased region" description="Basic residues" evidence="7">
    <location>
        <begin position="621"/>
        <end position="632"/>
    </location>
</feature>
<keyword evidence="9" id="KW-1185">Reference proteome</keyword>
<sequence>MSHYNFKKITVVPTAKECVDVILSKTQRKTPTVIHKNYKISRIRQFYMRKIRYTQQNFHDKLTKLLTDFPKLEDIHPFYADLINVLYDKDHYKLALGQINTARHLIDNVAKDYVRLLKYGDSLYRCKMLKKAALGRMCTVMKRQKQSLEYLEQVRQHLSRLPSIDPNTRTLLICGFPNVGKSSFINKITRADVEVQPYAFTTKSLFVGHTDYKYLRWQVLDTPGILDHPLEERNTIEMQAVTALAHLRCAVLYVVDLSEQCGKSLEEQVELFMNIKPLFANKPVIVVANKVDVVRPEELSEEKKATFDRFREDDVPVLTMSTLTEEGVIEVKTEACDRLLGPAVEVKLKGRKINDVLNRLHVAMPQQRDTKDRPPFIPEKVLQKKKLMETGDAGAKPKKKLERDLEVELGDDYILDLKKHYDLRNPDERYDVVPEIWEGKNIADFVDPDILQRLEKLEEEEGLRETTGAYDEDISSDDEDMKEIHEMAAKIREKRGIMKLEAAEKNKKIKMPRTALKRGRSASRLESEMTELGVNMTGKNSSHYKTSAQEGRLRSESRPPVKKQRTDVEGRVRSSSRVPRDQSGVRPEMKKQAKRLANISQRKMNRFGKASESDRYIPAKMPKHLFSGKRKMGKTDRR</sequence>
<dbReference type="Pfam" id="PF17835">
    <property type="entry name" value="NOG1_N"/>
    <property type="match status" value="1"/>
</dbReference>
<feature type="compositionally biased region" description="Polar residues" evidence="7">
    <location>
        <begin position="537"/>
        <end position="549"/>
    </location>
</feature>
<dbReference type="Proteomes" id="UP000695022">
    <property type="component" value="Unplaced"/>
</dbReference>
<dbReference type="PANTHER" id="PTHR45759">
    <property type="entry name" value="NUCLEOLAR GTP-BINDING PROTEIN 1"/>
    <property type="match status" value="1"/>
</dbReference>
<evidence type="ECO:0000256" key="1">
    <source>
        <dbReference type="ARBA" id="ARBA00004604"/>
    </source>
</evidence>
<protein>
    <recommendedName>
        <fullName evidence="6">Nucleolar GTP-binding protein 1</fullName>
    </recommendedName>
</protein>
<feature type="region of interest" description="Disordered" evidence="7">
    <location>
        <begin position="536"/>
        <end position="638"/>
    </location>
</feature>
<dbReference type="NCBIfam" id="TIGR00231">
    <property type="entry name" value="small_GTP"/>
    <property type="match status" value="1"/>
</dbReference>
<dbReference type="InterPro" id="IPR012973">
    <property type="entry name" value="NOG_C"/>
</dbReference>
<keyword evidence="3" id="KW-0547">Nucleotide-binding</keyword>
<dbReference type="PIRSF" id="PIRSF038919">
    <property type="entry name" value="NOG1"/>
    <property type="match status" value="1"/>
</dbReference>
<comment type="function">
    <text evidence="6">Involved in the biogenesis of the 60S ribosomal subunit.</text>
</comment>
<proteinExistence type="inferred from homology"/>
<dbReference type="Gene3D" id="3.40.50.300">
    <property type="entry name" value="P-loop containing nucleotide triphosphate hydrolases"/>
    <property type="match status" value="1"/>
</dbReference>
<dbReference type="CDD" id="cd01897">
    <property type="entry name" value="NOG"/>
    <property type="match status" value="1"/>
</dbReference>
<reference evidence="10" key="1">
    <citation type="submission" date="2025-08" db="UniProtKB">
        <authorList>
            <consortium name="RefSeq"/>
        </authorList>
    </citation>
    <scope>IDENTIFICATION</scope>
</reference>
<keyword evidence="4" id="KW-0342">GTP-binding</keyword>
<dbReference type="Pfam" id="PF08155">
    <property type="entry name" value="NOGCT"/>
    <property type="match status" value="1"/>
</dbReference>
<feature type="compositionally biased region" description="Basic and acidic residues" evidence="7">
    <location>
        <begin position="551"/>
        <end position="572"/>
    </location>
</feature>
<dbReference type="InterPro" id="IPR027417">
    <property type="entry name" value="P-loop_NTPase"/>
</dbReference>
<comment type="similarity">
    <text evidence="6">Belongs to the TRAFAC class OBG-HflX-like GTPase superfamily. OBG GTPase family. NOG subfamily.</text>
</comment>
<keyword evidence="5 6" id="KW-0539">Nucleus</keyword>
<comment type="subcellular location">
    <subcellularLocation>
        <location evidence="1 6">Nucleus</location>
        <location evidence="1 6">Nucleolus</location>
    </subcellularLocation>
</comment>
<evidence type="ECO:0000313" key="10">
    <source>
        <dbReference type="RefSeq" id="XP_014672866.1"/>
    </source>
</evidence>
<name>A0ABM1EKZ5_PRICU</name>
<keyword evidence="2 6" id="KW-0690">Ribosome biogenesis</keyword>
<dbReference type="PROSITE" id="PS51710">
    <property type="entry name" value="G_OBG"/>
    <property type="match status" value="1"/>
</dbReference>
<gene>
    <name evidence="10" type="primary">LOC106813276</name>
</gene>
<dbReference type="InterPro" id="IPR024926">
    <property type="entry name" value="NOG1"/>
</dbReference>
<dbReference type="Gene3D" id="1.20.120.1190">
    <property type="match status" value="1"/>
</dbReference>
<organism evidence="9 10">
    <name type="scientific">Priapulus caudatus</name>
    <name type="common">Priapulid worm</name>
    <dbReference type="NCBI Taxonomy" id="37621"/>
    <lineage>
        <taxon>Eukaryota</taxon>
        <taxon>Metazoa</taxon>
        <taxon>Ecdysozoa</taxon>
        <taxon>Scalidophora</taxon>
        <taxon>Priapulida</taxon>
        <taxon>Priapulimorpha</taxon>
        <taxon>Priapulimorphida</taxon>
        <taxon>Priapulidae</taxon>
        <taxon>Priapulus</taxon>
    </lineage>
</organism>
<dbReference type="InterPro" id="IPR010674">
    <property type="entry name" value="NOG1_Rossman_fold_dom"/>
</dbReference>
<evidence type="ECO:0000313" key="9">
    <source>
        <dbReference type="Proteomes" id="UP000695022"/>
    </source>
</evidence>